<keyword evidence="3" id="KW-1185">Reference proteome</keyword>
<dbReference type="AlphaFoldDB" id="A0A1X9NDZ0"/>
<name>A0A1X9NDZ0_9GAMM</name>
<feature type="compositionally biased region" description="Basic and acidic residues" evidence="1">
    <location>
        <begin position="56"/>
        <end position="67"/>
    </location>
</feature>
<dbReference type="Proteomes" id="UP000193450">
    <property type="component" value="Chromosome"/>
</dbReference>
<accession>A0A1X9NDZ0</accession>
<evidence type="ECO:0000256" key="1">
    <source>
        <dbReference type="SAM" id="MobiDB-lite"/>
    </source>
</evidence>
<feature type="compositionally biased region" description="Basic residues" evidence="1">
    <location>
        <begin position="44"/>
        <end position="53"/>
    </location>
</feature>
<proteinExistence type="predicted"/>
<reference evidence="2 3" key="1">
    <citation type="submission" date="2016-11" db="EMBL/GenBank/DDBJ databases">
        <title>Trade-off between light-utilization and light-protection in marine flavobacteria.</title>
        <authorList>
            <person name="Kumagai Y."/>
        </authorList>
    </citation>
    <scope>NUCLEOTIDE SEQUENCE [LARGE SCALE GENOMIC DNA]</scope>
    <source>
        <strain evidence="2 3">NBRC 107125</strain>
    </source>
</reference>
<dbReference type="RefSeq" id="WP_085759969.1">
    <property type="nucleotide sequence ID" value="NZ_CP019343.1"/>
</dbReference>
<dbReference type="STRING" id="716816.BST96_17675"/>
<sequence>MVNFPTTYTAPSATAPRKASSQRRIVPSSAADKRETRDIDRRLNRDRRGRRGSKQVMDRRSGPERRRSTISFSV</sequence>
<dbReference type="KEGG" id="osg:BST96_17675"/>
<organism evidence="2 3">
    <name type="scientific">Oceanicoccus sagamiensis</name>
    <dbReference type="NCBI Taxonomy" id="716816"/>
    <lineage>
        <taxon>Bacteria</taxon>
        <taxon>Pseudomonadati</taxon>
        <taxon>Pseudomonadota</taxon>
        <taxon>Gammaproteobacteria</taxon>
        <taxon>Cellvibrionales</taxon>
        <taxon>Spongiibacteraceae</taxon>
        <taxon>Oceanicoccus</taxon>
    </lineage>
</organism>
<evidence type="ECO:0000313" key="3">
    <source>
        <dbReference type="Proteomes" id="UP000193450"/>
    </source>
</evidence>
<feature type="compositionally biased region" description="Low complexity" evidence="1">
    <location>
        <begin position="1"/>
        <end position="16"/>
    </location>
</feature>
<evidence type="ECO:0000313" key="2">
    <source>
        <dbReference type="EMBL" id="ARN75776.1"/>
    </source>
</evidence>
<protein>
    <submittedName>
        <fullName evidence="2">Uncharacterized protein</fullName>
    </submittedName>
</protein>
<gene>
    <name evidence="2" type="ORF">BST96_17675</name>
</gene>
<dbReference type="EMBL" id="CP019343">
    <property type="protein sequence ID" value="ARN75776.1"/>
    <property type="molecule type" value="Genomic_DNA"/>
</dbReference>
<feature type="compositionally biased region" description="Basic and acidic residues" evidence="1">
    <location>
        <begin position="31"/>
        <end position="43"/>
    </location>
</feature>
<feature type="region of interest" description="Disordered" evidence="1">
    <location>
        <begin position="1"/>
        <end position="74"/>
    </location>
</feature>